<organism evidence="2 3">
    <name type="scientific">Neoarthrinium moseri</name>
    <dbReference type="NCBI Taxonomy" id="1658444"/>
    <lineage>
        <taxon>Eukaryota</taxon>
        <taxon>Fungi</taxon>
        <taxon>Dikarya</taxon>
        <taxon>Ascomycota</taxon>
        <taxon>Pezizomycotina</taxon>
        <taxon>Sordariomycetes</taxon>
        <taxon>Xylariomycetidae</taxon>
        <taxon>Amphisphaeriales</taxon>
        <taxon>Apiosporaceae</taxon>
        <taxon>Neoarthrinium</taxon>
    </lineage>
</organism>
<name>A0A9Q0AUM2_9PEZI</name>
<evidence type="ECO:0000313" key="2">
    <source>
        <dbReference type="EMBL" id="KAI1881313.1"/>
    </source>
</evidence>
<feature type="region of interest" description="Disordered" evidence="1">
    <location>
        <begin position="28"/>
        <end position="94"/>
    </location>
</feature>
<comment type="caution">
    <text evidence="2">The sequence shown here is derived from an EMBL/GenBank/DDBJ whole genome shotgun (WGS) entry which is preliminary data.</text>
</comment>
<feature type="compositionally biased region" description="Basic and acidic residues" evidence="1">
    <location>
        <begin position="45"/>
        <end position="62"/>
    </location>
</feature>
<sequence length="114" mass="12459">MLRTAPQRLQKGLCSPAATTAGQLRRAYVGSKSDPPAGSQQEGDASVKKDYTTPDETKSSEPKKKKKTMAELDEEMKRKMSGLSGDGGEAGIEYEDGQPVAMKRSVKNNMFRYI</sequence>
<dbReference type="Proteomes" id="UP000829685">
    <property type="component" value="Unassembled WGS sequence"/>
</dbReference>
<accession>A0A9Q0AUM2</accession>
<reference evidence="2" key="1">
    <citation type="submission" date="2021-03" db="EMBL/GenBank/DDBJ databases">
        <title>Revisited historic fungal species revealed as producer of novel bioactive compounds through whole genome sequencing and comparative genomics.</title>
        <authorList>
            <person name="Vignolle G.A."/>
            <person name="Hochenegger N."/>
            <person name="Mach R.L."/>
            <person name="Mach-Aigner A.R."/>
            <person name="Javad Rahimi M."/>
            <person name="Salim K.A."/>
            <person name="Chan C.M."/>
            <person name="Lim L.B.L."/>
            <person name="Cai F."/>
            <person name="Druzhinina I.S."/>
            <person name="U'Ren J.M."/>
            <person name="Derntl C."/>
        </authorList>
    </citation>
    <scope>NUCLEOTIDE SEQUENCE</scope>
    <source>
        <strain evidence="2">TUCIM 5799</strain>
    </source>
</reference>
<evidence type="ECO:0000256" key="1">
    <source>
        <dbReference type="SAM" id="MobiDB-lite"/>
    </source>
</evidence>
<gene>
    <name evidence="2" type="ORF">JX265_000139</name>
</gene>
<keyword evidence="3" id="KW-1185">Reference proteome</keyword>
<dbReference type="AlphaFoldDB" id="A0A9Q0AUM2"/>
<dbReference type="EMBL" id="JAFIMR010000001">
    <property type="protein sequence ID" value="KAI1881313.1"/>
    <property type="molecule type" value="Genomic_DNA"/>
</dbReference>
<protein>
    <submittedName>
        <fullName evidence="2">Uncharacterized protein</fullName>
    </submittedName>
</protein>
<proteinExistence type="predicted"/>
<evidence type="ECO:0000313" key="3">
    <source>
        <dbReference type="Proteomes" id="UP000829685"/>
    </source>
</evidence>